<dbReference type="GO" id="GO:0005524">
    <property type="term" value="F:ATP binding"/>
    <property type="evidence" value="ECO:0007669"/>
    <property type="project" value="UniProtKB-KW"/>
</dbReference>
<evidence type="ECO:0000256" key="3">
    <source>
        <dbReference type="ARBA" id="ARBA00022553"/>
    </source>
</evidence>
<dbReference type="AlphaFoldDB" id="A0A8H9MBN8"/>
<accession>A0A8H9MBN8</accession>
<dbReference type="EC" id="2.7.13.3" evidence="2"/>
<dbReference type="CDD" id="cd16917">
    <property type="entry name" value="HATPase_UhpB-NarQ-NarX-like"/>
    <property type="match status" value="1"/>
</dbReference>
<feature type="transmembrane region" description="Helical" evidence="9">
    <location>
        <begin position="280"/>
        <end position="298"/>
    </location>
</feature>
<evidence type="ECO:0000256" key="9">
    <source>
        <dbReference type="SAM" id="Phobius"/>
    </source>
</evidence>
<keyword evidence="4" id="KW-0808">Transferase</keyword>
<keyword evidence="9" id="KW-0472">Membrane</keyword>
<feature type="domain" description="Histidine kinase/HSP90-like ATPase" evidence="10">
    <location>
        <begin position="460"/>
        <end position="549"/>
    </location>
</feature>
<feature type="transmembrane region" description="Helical" evidence="9">
    <location>
        <begin position="221"/>
        <end position="241"/>
    </location>
</feature>
<keyword evidence="9" id="KW-0812">Transmembrane</keyword>
<name>A0A8H9MBN8_9PSEU</name>
<keyword evidence="9" id="KW-1133">Transmembrane helix</keyword>
<keyword evidence="13" id="KW-1185">Reference proteome</keyword>
<gene>
    <name evidence="12" type="ORF">GCM10017566_33370</name>
</gene>
<keyword evidence="5" id="KW-0547">Nucleotide-binding</keyword>
<feature type="transmembrane region" description="Helical" evidence="9">
    <location>
        <begin position="175"/>
        <end position="193"/>
    </location>
</feature>
<dbReference type="PANTHER" id="PTHR24421:SF10">
    <property type="entry name" value="NITRATE_NITRITE SENSOR PROTEIN NARQ"/>
    <property type="match status" value="1"/>
</dbReference>
<dbReference type="InterPro" id="IPR050482">
    <property type="entry name" value="Sensor_HK_TwoCompSys"/>
</dbReference>
<evidence type="ECO:0000256" key="1">
    <source>
        <dbReference type="ARBA" id="ARBA00000085"/>
    </source>
</evidence>
<feature type="domain" description="Signal transduction histidine kinase subgroup 3 dimerisation and phosphoacceptor" evidence="11">
    <location>
        <begin position="350"/>
        <end position="415"/>
    </location>
</feature>
<dbReference type="SUPFAM" id="SSF55874">
    <property type="entry name" value="ATPase domain of HSP90 chaperone/DNA topoisomerase II/histidine kinase"/>
    <property type="match status" value="1"/>
</dbReference>
<evidence type="ECO:0000256" key="6">
    <source>
        <dbReference type="ARBA" id="ARBA00022777"/>
    </source>
</evidence>
<reference evidence="12" key="2">
    <citation type="submission" date="2020-09" db="EMBL/GenBank/DDBJ databases">
        <authorList>
            <person name="Sun Q."/>
            <person name="Zhou Y."/>
        </authorList>
    </citation>
    <scope>NUCLEOTIDE SEQUENCE</scope>
    <source>
        <strain evidence="12">CGMCC 4.7679</strain>
    </source>
</reference>
<evidence type="ECO:0000256" key="2">
    <source>
        <dbReference type="ARBA" id="ARBA00012438"/>
    </source>
</evidence>
<sequence length="553" mass="58933">MLLAALFVDVLIVLSAAFDDAGPRGRDLVLLPGIFAISACALWSREHPARGSFGGAAVLVGSTVLIRITHATAYSTLLNDLSLTETVAGVELVFFAVRRLRPNLAFAAVSSLVVAALFAAELRSGTNFHSDRMVLTLLLGAVLLAASVTAGLRLRKQAATTKEPNALNRLLRDQWPLIGVLCLPLFLELSEALDSGPRAYLLLLCSIASAALVVYATQRPILAGVLLSGVILLSGVLHWLAPSSYDLPFRALPLTEIAAGTVFVVLLVRTVRPRQAWTVIGLLSVAVGLTTTANVYSHNSFYLLNNLRDLALAALLVLGIAVAVGLYFRARDSERAKVVEAAVTEAQTSERMALARELHDVVAHHVTGIVVQAQAAKLMGDRNPALAMDALGRIEEAGAEALVAMRRLVRSMRSAADATEQATTDLEADLRKLVDTGHHGVPTALTMRIPPNIPQEVARSALRLVQESLTNVGRHAKGATQALVVVDVIDGELHIRVSDNGQLEHQRPAEGSGGYGLVGMRERVELLHGRLSAGPVAGGWVVETWLPLEGENE</sequence>
<dbReference type="InterPro" id="IPR011712">
    <property type="entry name" value="Sig_transdc_His_kin_sub3_dim/P"/>
</dbReference>
<feature type="transmembrane region" description="Helical" evidence="9">
    <location>
        <begin position="310"/>
        <end position="328"/>
    </location>
</feature>
<proteinExistence type="predicted"/>
<dbReference type="Proteomes" id="UP000658656">
    <property type="component" value="Unassembled WGS sequence"/>
</dbReference>
<feature type="transmembrane region" description="Helical" evidence="9">
    <location>
        <begin position="104"/>
        <end position="122"/>
    </location>
</feature>
<dbReference type="GO" id="GO:0046983">
    <property type="term" value="F:protein dimerization activity"/>
    <property type="evidence" value="ECO:0007669"/>
    <property type="project" value="InterPro"/>
</dbReference>
<dbReference type="EMBL" id="BNAV01000004">
    <property type="protein sequence ID" value="GHF57482.1"/>
    <property type="molecule type" value="Genomic_DNA"/>
</dbReference>
<feature type="transmembrane region" description="Helical" evidence="9">
    <location>
        <begin position="134"/>
        <end position="154"/>
    </location>
</feature>
<keyword evidence="3" id="KW-0597">Phosphoprotein</keyword>
<evidence type="ECO:0000313" key="12">
    <source>
        <dbReference type="EMBL" id="GHF57482.1"/>
    </source>
</evidence>
<evidence type="ECO:0000256" key="7">
    <source>
        <dbReference type="ARBA" id="ARBA00022840"/>
    </source>
</evidence>
<dbReference type="PANTHER" id="PTHR24421">
    <property type="entry name" value="NITRATE/NITRITE SENSOR PROTEIN NARX-RELATED"/>
    <property type="match status" value="1"/>
</dbReference>
<reference evidence="12" key="1">
    <citation type="journal article" date="2014" name="Int. J. Syst. Evol. Microbiol.">
        <title>Complete genome sequence of Corynebacterium casei LMG S-19264T (=DSM 44701T), isolated from a smear-ripened cheese.</title>
        <authorList>
            <consortium name="US DOE Joint Genome Institute (JGI-PGF)"/>
            <person name="Walter F."/>
            <person name="Albersmeier A."/>
            <person name="Kalinowski J."/>
            <person name="Ruckert C."/>
        </authorList>
    </citation>
    <scope>NUCLEOTIDE SEQUENCE</scope>
    <source>
        <strain evidence="12">CGMCC 4.7679</strain>
    </source>
</reference>
<comment type="caution">
    <text evidence="12">The sequence shown here is derived from an EMBL/GenBank/DDBJ whole genome shotgun (WGS) entry which is preliminary data.</text>
</comment>
<organism evidence="12 13">
    <name type="scientific">Amycolatopsis bartoniae</name>
    <dbReference type="NCBI Taxonomy" id="941986"/>
    <lineage>
        <taxon>Bacteria</taxon>
        <taxon>Bacillati</taxon>
        <taxon>Actinomycetota</taxon>
        <taxon>Actinomycetes</taxon>
        <taxon>Pseudonocardiales</taxon>
        <taxon>Pseudonocardiaceae</taxon>
        <taxon>Amycolatopsis</taxon>
    </lineage>
</organism>
<dbReference type="GO" id="GO:0000155">
    <property type="term" value="F:phosphorelay sensor kinase activity"/>
    <property type="evidence" value="ECO:0007669"/>
    <property type="project" value="InterPro"/>
</dbReference>
<dbReference type="Gene3D" id="3.30.565.10">
    <property type="entry name" value="Histidine kinase-like ATPase, C-terminal domain"/>
    <property type="match status" value="1"/>
</dbReference>
<dbReference type="GO" id="GO:0016020">
    <property type="term" value="C:membrane"/>
    <property type="evidence" value="ECO:0007669"/>
    <property type="project" value="InterPro"/>
</dbReference>
<keyword evidence="8" id="KW-0902">Two-component regulatory system</keyword>
<dbReference type="Pfam" id="PF07730">
    <property type="entry name" value="HisKA_3"/>
    <property type="match status" value="1"/>
</dbReference>
<evidence type="ECO:0000256" key="5">
    <source>
        <dbReference type="ARBA" id="ARBA00022741"/>
    </source>
</evidence>
<evidence type="ECO:0000259" key="11">
    <source>
        <dbReference type="Pfam" id="PF07730"/>
    </source>
</evidence>
<evidence type="ECO:0000256" key="4">
    <source>
        <dbReference type="ARBA" id="ARBA00022679"/>
    </source>
</evidence>
<dbReference type="Pfam" id="PF02518">
    <property type="entry name" value="HATPase_c"/>
    <property type="match status" value="1"/>
</dbReference>
<keyword evidence="7" id="KW-0067">ATP-binding</keyword>
<dbReference type="InterPro" id="IPR003594">
    <property type="entry name" value="HATPase_dom"/>
</dbReference>
<dbReference type="InterPro" id="IPR036890">
    <property type="entry name" value="HATPase_C_sf"/>
</dbReference>
<feature type="transmembrane region" description="Helical" evidence="9">
    <location>
        <begin position="199"/>
        <end position="216"/>
    </location>
</feature>
<evidence type="ECO:0000256" key="8">
    <source>
        <dbReference type="ARBA" id="ARBA00023012"/>
    </source>
</evidence>
<keyword evidence="6 12" id="KW-0418">Kinase</keyword>
<protein>
    <recommendedName>
        <fullName evidence="2">histidine kinase</fullName>
        <ecNumber evidence="2">2.7.13.3</ecNumber>
    </recommendedName>
</protein>
<feature type="transmembrane region" description="Helical" evidence="9">
    <location>
        <begin position="247"/>
        <end position="268"/>
    </location>
</feature>
<dbReference type="Gene3D" id="1.20.5.1930">
    <property type="match status" value="1"/>
</dbReference>
<evidence type="ECO:0000259" key="10">
    <source>
        <dbReference type="Pfam" id="PF02518"/>
    </source>
</evidence>
<evidence type="ECO:0000313" key="13">
    <source>
        <dbReference type="Proteomes" id="UP000658656"/>
    </source>
</evidence>
<comment type="catalytic activity">
    <reaction evidence="1">
        <text>ATP + protein L-histidine = ADP + protein N-phospho-L-histidine.</text>
        <dbReference type="EC" id="2.7.13.3"/>
    </reaction>
</comment>